<reference evidence="2 3" key="1">
    <citation type="submission" date="2018-02" db="EMBL/GenBank/DDBJ databases">
        <title>Genomic analysis of the strain RR4-38 isolated from a seawater recirculating aquaculture system.</title>
        <authorList>
            <person name="Kim Y.-S."/>
            <person name="Jang Y.H."/>
            <person name="Kim K.-H."/>
        </authorList>
    </citation>
    <scope>NUCLEOTIDE SEQUENCE [LARGE SCALE GENOMIC DNA]</scope>
    <source>
        <strain evidence="2 3">RR4-38</strain>
    </source>
</reference>
<dbReference type="OrthoDB" id="1134224at2"/>
<organism evidence="2 3">
    <name type="scientific">Pukyongia salina</name>
    <dbReference type="NCBI Taxonomy" id="2094025"/>
    <lineage>
        <taxon>Bacteria</taxon>
        <taxon>Pseudomonadati</taxon>
        <taxon>Bacteroidota</taxon>
        <taxon>Flavobacteriia</taxon>
        <taxon>Flavobacteriales</taxon>
        <taxon>Flavobacteriaceae</taxon>
        <taxon>Pukyongia</taxon>
    </lineage>
</organism>
<dbReference type="AlphaFoldDB" id="A0A2S0I061"/>
<dbReference type="Gene3D" id="3.40.30.10">
    <property type="entry name" value="Glutaredoxin"/>
    <property type="match status" value="1"/>
</dbReference>
<keyword evidence="3" id="KW-1185">Reference proteome</keyword>
<sequence length="232" mass="27134">MGKTLRMLFLLISVSAFPQDFAKKSLFSDVIGQNIKKYKNLANYAYRKADLERAQFLFDSLVDHVIKDSYMNNFKLREVNGKRSEMYAFEKPVYLITTAFWVATSSGEIPALNTIADQYHKEVDIVVLFWGPKDAIMKLKKHYSKNITLLYVDEMENTNDFTIKTMKHSLGFPTTFIMDESKRILDVRRNMNHHYEKDYTTSYNEHYQTFMNGLSLILNKEDGKTADPFTHD</sequence>
<dbReference type="SUPFAM" id="SSF52833">
    <property type="entry name" value="Thioredoxin-like"/>
    <property type="match status" value="1"/>
</dbReference>
<proteinExistence type="predicted"/>
<evidence type="ECO:0000313" key="2">
    <source>
        <dbReference type="EMBL" id="AVI52256.1"/>
    </source>
</evidence>
<protein>
    <submittedName>
        <fullName evidence="2">Thiol-disulfide oxidoreductase</fullName>
    </submittedName>
</protein>
<feature type="signal peptide" evidence="1">
    <location>
        <begin position="1"/>
        <end position="18"/>
    </location>
</feature>
<dbReference type="RefSeq" id="WP_105217495.1">
    <property type="nucleotide sequence ID" value="NZ_CP027062.1"/>
</dbReference>
<gene>
    <name evidence="2" type="ORF">C5O00_14255</name>
</gene>
<keyword evidence="1" id="KW-0732">Signal</keyword>
<feature type="chain" id="PRO_5015552829" evidence="1">
    <location>
        <begin position="19"/>
        <end position="232"/>
    </location>
</feature>
<name>A0A2S0I061_9FLAO</name>
<dbReference type="Proteomes" id="UP000238442">
    <property type="component" value="Chromosome"/>
</dbReference>
<evidence type="ECO:0000256" key="1">
    <source>
        <dbReference type="SAM" id="SignalP"/>
    </source>
</evidence>
<dbReference type="KEGG" id="aue:C5O00_14255"/>
<dbReference type="EMBL" id="CP027062">
    <property type="protein sequence ID" value="AVI52256.1"/>
    <property type="molecule type" value="Genomic_DNA"/>
</dbReference>
<accession>A0A2S0I061</accession>
<evidence type="ECO:0000313" key="3">
    <source>
        <dbReference type="Proteomes" id="UP000238442"/>
    </source>
</evidence>
<dbReference type="InterPro" id="IPR036249">
    <property type="entry name" value="Thioredoxin-like_sf"/>
</dbReference>